<comment type="caution">
    <text evidence="4">The sequence shown here is derived from an EMBL/GenBank/DDBJ whole genome shotgun (WGS) entry which is preliminary data.</text>
</comment>
<evidence type="ECO:0000256" key="2">
    <source>
        <dbReference type="SAM" id="Phobius"/>
    </source>
</evidence>
<feature type="chain" id="PRO_5047167819" evidence="3">
    <location>
        <begin position="24"/>
        <end position="631"/>
    </location>
</feature>
<evidence type="ECO:0000256" key="1">
    <source>
        <dbReference type="SAM" id="MobiDB-lite"/>
    </source>
</evidence>
<sequence>MAARPVWSWLCLLLLSQCRVLFALEVTPGSSCAALCLNNPESDPLNPASSSTSPSDITCSDEGYSETSAGIKFKNCLECLRDSRDAKNGENDVSWFLYNLRYSVNVCLYGYPNVTTNPISSPCDINYACEPLKMSLRAGNLVPNNGTQLDYCEADGGKFQGPKVSSCLQCLQASPDQTYTANFLVALRAGCEQRPKSGALIGLSGNLFSNAPVTISEPPVNEADLKDGPSPTGMTTGAIVGIAVGAGLLFLGGSALFFVYYRKQKRLYGDDLNSEYDDRSRGGAGSQQAMMRGPGGHSAFDFTQYSASQYELRSESQQQQQQQVGFGRNADYYDEIEKEMQMQALTARVPNYNYNFDPHSHMRGPNGALPTHPAYIPKSLNRASREHTPEPPRLSSQASHHSYHNQPEAYAANPYLNAAPAHAQPPALSIPASTHQAYQHHRRSASIPPPPPGPPPSQQQQHHQQNSNANNNERSILAAAQRSISPSAPAPPPPPPPPPRAPRLTLPSVRKLRVPKKYAPPQIVIEEPTPVSSPGGGEVPIGLEISNPLPHHLQRFADNQHPGMTAERGGGRSSSSATASQPQQRTTTTTILSMPDHGGIRQQHAVDRRPWNNGSGAEYVEIYTSKSDIYG</sequence>
<gene>
    <name evidence="4" type="ORF">PG986_004382</name>
</gene>
<feature type="compositionally biased region" description="Pro residues" evidence="1">
    <location>
        <begin position="488"/>
        <end position="501"/>
    </location>
</feature>
<feature type="compositionally biased region" description="Low complexity" evidence="1">
    <location>
        <begin position="458"/>
        <end position="470"/>
    </location>
</feature>
<dbReference type="RefSeq" id="XP_066703231.1">
    <property type="nucleotide sequence ID" value="XM_066840604.1"/>
</dbReference>
<keyword evidence="5" id="KW-1185">Reference proteome</keyword>
<name>A0ABR1QMN3_9PEZI</name>
<feature type="compositionally biased region" description="Pro residues" evidence="1">
    <location>
        <begin position="447"/>
        <end position="457"/>
    </location>
</feature>
<evidence type="ECO:0000313" key="4">
    <source>
        <dbReference type="EMBL" id="KAK7959528.1"/>
    </source>
</evidence>
<feature type="compositionally biased region" description="Low complexity" evidence="1">
    <location>
        <begin position="573"/>
        <end position="590"/>
    </location>
</feature>
<accession>A0ABR1QMN3</accession>
<protein>
    <submittedName>
        <fullName evidence="4">Uncharacterized protein</fullName>
    </submittedName>
</protein>
<feature type="region of interest" description="Disordered" evidence="1">
    <location>
        <begin position="560"/>
        <end position="616"/>
    </location>
</feature>
<feature type="region of interest" description="Disordered" evidence="1">
    <location>
        <begin position="383"/>
        <end position="403"/>
    </location>
</feature>
<feature type="signal peptide" evidence="3">
    <location>
        <begin position="1"/>
        <end position="23"/>
    </location>
</feature>
<feature type="transmembrane region" description="Helical" evidence="2">
    <location>
        <begin position="238"/>
        <end position="261"/>
    </location>
</feature>
<organism evidence="4 5">
    <name type="scientific">Apiospora aurea</name>
    <dbReference type="NCBI Taxonomy" id="335848"/>
    <lineage>
        <taxon>Eukaryota</taxon>
        <taxon>Fungi</taxon>
        <taxon>Dikarya</taxon>
        <taxon>Ascomycota</taxon>
        <taxon>Pezizomycotina</taxon>
        <taxon>Sordariomycetes</taxon>
        <taxon>Xylariomycetidae</taxon>
        <taxon>Amphisphaeriales</taxon>
        <taxon>Apiosporaceae</taxon>
        <taxon>Apiospora</taxon>
    </lineage>
</organism>
<keyword evidence="3" id="KW-0732">Signal</keyword>
<keyword evidence="2" id="KW-1133">Transmembrane helix</keyword>
<keyword evidence="2" id="KW-0812">Transmembrane</keyword>
<dbReference type="EMBL" id="JAQQWE010000003">
    <property type="protein sequence ID" value="KAK7959528.1"/>
    <property type="molecule type" value="Genomic_DNA"/>
</dbReference>
<feature type="region of interest" description="Disordered" evidence="1">
    <location>
        <begin position="421"/>
        <end position="470"/>
    </location>
</feature>
<feature type="region of interest" description="Disordered" evidence="1">
    <location>
        <begin position="483"/>
        <end position="514"/>
    </location>
</feature>
<proteinExistence type="predicted"/>
<dbReference type="GeneID" id="92073666"/>
<feature type="region of interest" description="Disordered" evidence="1">
    <location>
        <begin position="272"/>
        <end position="298"/>
    </location>
</feature>
<evidence type="ECO:0000256" key="3">
    <source>
        <dbReference type="SAM" id="SignalP"/>
    </source>
</evidence>
<keyword evidence="2" id="KW-0472">Membrane</keyword>
<evidence type="ECO:0000313" key="5">
    <source>
        <dbReference type="Proteomes" id="UP001391051"/>
    </source>
</evidence>
<dbReference type="Proteomes" id="UP001391051">
    <property type="component" value="Unassembled WGS sequence"/>
</dbReference>
<reference evidence="4 5" key="1">
    <citation type="submission" date="2023-01" db="EMBL/GenBank/DDBJ databases">
        <title>Analysis of 21 Apiospora genomes using comparative genomics revels a genus with tremendous synthesis potential of carbohydrate active enzymes and secondary metabolites.</title>
        <authorList>
            <person name="Sorensen T."/>
        </authorList>
    </citation>
    <scope>NUCLEOTIDE SEQUENCE [LARGE SCALE GENOMIC DNA]</scope>
    <source>
        <strain evidence="4 5">CBS 24483</strain>
    </source>
</reference>